<organism evidence="1 2">
    <name type="scientific">Dufourea novaeangliae</name>
    <name type="common">Sweat bee</name>
    <dbReference type="NCBI Taxonomy" id="178035"/>
    <lineage>
        <taxon>Eukaryota</taxon>
        <taxon>Metazoa</taxon>
        <taxon>Ecdysozoa</taxon>
        <taxon>Arthropoda</taxon>
        <taxon>Hexapoda</taxon>
        <taxon>Insecta</taxon>
        <taxon>Pterygota</taxon>
        <taxon>Neoptera</taxon>
        <taxon>Endopterygota</taxon>
        <taxon>Hymenoptera</taxon>
        <taxon>Apocrita</taxon>
        <taxon>Aculeata</taxon>
        <taxon>Apoidea</taxon>
        <taxon>Anthophila</taxon>
        <taxon>Halictidae</taxon>
        <taxon>Rophitinae</taxon>
        <taxon>Dufourea</taxon>
    </lineage>
</organism>
<dbReference type="Proteomes" id="UP000076502">
    <property type="component" value="Unassembled WGS sequence"/>
</dbReference>
<protein>
    <submittedName>
        <fullName evidence="1">Uncharacterized protein</fullName>
    </submittedName>
</protein>
<name>A0A154PQX8_DUFNO</name>
<keyword evidence="2" id="KW-1185">Reference proteome</keyword>
<proteinExistence type="predicted"/>
<sequence length="52" mass="5718">MSAAKITDQDHIVVFNKHGVIIKNSEGQVRVVAGRINDLYYVGEGNKKVCAM</sequence>
<dbReference type="EMBL" id="KQ435054">
    <property type="protein sequence ID" value="KZC14273.1"/>
    <property type="molecule type" value="Genomic_DNA"/>
</dbReference>
<accession>A0A154PQX8</accession>
<dbReference type="AlphaFoldDB" id="A0A154PQX8"/>
<gene>
    <name evidence="1" type="ORF">WN55_06722</name>
</gene>
<reference evidence="1 2" key="1">
    <citation type="submission" date="2015-07" db="EMBL/GenBank/DDBJ databases">
        <title>The genome of Dufourea novaeangliae.</title>
        <authorList>
            <person name="Pan H."/>
            <person name="Kapheim K."/>
        </authorList>
    </citation>
    <scope>NUCLEOTIDE SEQUENCE [LARGE SCALE GENOMIC DNA]</scope>
    <source>
        <strain evidence="1">0120121106</strain>
        <tissue evidence="1">Whole body</tissue>
    </source>
</reference>
<evidence type="ECO:0000313" key="1">
    <source>
        <dbReference type="EMBL" id="KZC14273.1"/>
    </source>
</evidence>
<evidence type="ECO:0000313" key="2">
    <source>
        <dbReference type="Proteomes" id="UP000076502"/>
    </source>
</evidence>